<name>A0A6G0XU57_APHCR</name>
<evidence type="ECO:0000256" key="4">
    <source>
        <dbReference type="ARBA" id="ARBA00006958"/>
    </source>
</evidence>
<evidence type="ECO:0000256" key="1">
    <source>
        <dbReference type="ARBA" id="ARBA00001968"/>
    </source>
</evidence>
<evidence type="ECO:0000256" key="2">
    <source>
        <dbReference type="ARBA" id="ARBA00004123"/>
    </source>
</evidence>
<evidence type="ECO:0000256" key="11">
    <source>
        <dbReference type="ARBA" id="ARBA00030126"/>
    </source>
</evidence>
<dbReference type="GO" id="GO:0004518">
    <property type="term" value="F:nuclease activity"/>
    <property type="evidence" value="ECO:0007669"/>
    <property type="project" value="UniProtKB-KW"/>
</dbReference>
<evidence type="ECO:0000313" key="14">
    <source>
        <dbReference type="EMBL" id="KAF0744084.1"/>
    </source>
</evidence>
<dbReference type="PANTHER" id="PTHR22930:SF289">
    <property type="entry name" value="DDE TNP4 DOMAIN-CONTAINING PROTEIN-RELATED"/>
    <property type="match status" value="1"/>
</dbReference>
<comment type="subcellular location">
    <subcellularLocation>
        <location evidence="3">Cytoplasm</location>
    </subcellularLocation>
    <subcellularLocation>
        <location evidence="2">Nucleus</location>
    </subcellularLocation>
</comment>
<comment type="function">
    <text evidence="12">Transposase-derived protein that may have nuclease activity. Does not have transposase activity.</text>
</comment>
<sequence>MDSLTSSSSSDDELFIIQAIELLPRPCYFRDISNPITDYDDVDFKQRFRLSKCMFMDLLEMISDNVVQNTQRNVSLSLILQLLIALRYYATGAFQAVLGDHIHVHKSTVCRVIKRVSHAIACLKPEYIQMPRSQIEMNLVQDGFFSIRNFPKVIGAIDCTHIKIQSPNRNIGEKFRNRKSYFSINVQAVCNSQMKFLNIVARWPGSVHDSTIFDNSLLRAQFENDEFGDSILVGDGGYACRNYMMTPLGNPTTESELRYQKAQISTRNVVERKFGVWKRRFPVLSLGVRTQIQTTLTTIIATAVLHNMLIAANEPLVIDDSILTIDMLEQVPVLPVRQTGNAIQRNLIETVFETTT</sequence>
<dbReference type="OrthoDB" id="6585180at2759"/>
<keyword evidence="6" id="KW-0963">Cytoplasm</keyword>
<evidence type="ECO:0000313" key="15">
    <source>
        <dbReference type="Proteomes" id="UP000478052"/>
    </source>
</evidence>
<dbReference type="GO" id="GO:0005634">
    <property type="term" value="C:nucleus"/>
    <property type="evidence" value="ECO:0007669"/>
    <property type="project" value="UniProtKB-SubCell"/>
</dbReference>
<feature type="domain" description="DDE Tnp4" evidence="13">
    <location>
        <begin position="157"/>
        <end position="307"/>
    </location>
</feature>
<dbReference type="GO" id="GO:0046872">
    <property type="term" value="F:metal ion binding"/>
    <property type="evidence" value="ECO:0007669"/>
    <property type="project" value="UniProtKB-KW"/>
</dbReference>
<evidence type="ECO:0000256" key="6">
    <source>
        <dbReference type="ARBA" id="ARBA00022490"/>
    </source>
</evidence>
<gene>
    <name evidence="14" type="ORF">FWK35_00020598</name>
</gene>
<comment type="caution">
    <text evidence="14">The sequence shown here is derived from an EMBL/GenBank/DDBJ whole genome shotgun (WGS) entry which is preliminary data.</text>
</comment>
<proteinExistence type="inferred from homology"/>
<accession>A0A6G0XU57</accession>
<dbReference type="GO" id="GO:0016787">
    <property type="term" value="F:hydrolase activity"/>
    <property type="evidence" value="ECO:0007669"/>
    <property type="project" value="UniProtKB-KW"/>
</dbReference>
<keyword evidence="15" id="KW-1185">Reference proteome</keyword>
<dbReference type="EMBL" id="VUJU01007549">
    <property type="protein sequence ID" value="KAF0744084.1"/>
    <property type="molecule type" value="Genomic_DNA"/>
</dbReference>
<dbReference type="PRINTS" id="PR02086">
    <property type="entry name" value="PUTNUCHARBI1"/>
</dbReference>
<comment type="cofactor">
    <cofactor evidence="1">
        <name>a divalent metal cation</name>
        <dbReference type="ChEBI" id="CHEBI:60240"/>
    </cofactor>
</comment>
<dbReference type="InterPro" id="IPR045249">
    <property type="entry name" value="HARBI1-like"/>
</dbReference>
<dbReference type="Pfam" id="PF13359">
    <property type="entry name" value="DDE_Tnp_4"/>
    <property type="match status" value="1"/>
</dbReference>
<evidence type="ECO:0000256" key="8">
    <source>
        <dbReference type="ARBA" id="ARBA00022723"/>
    </source>
</evidence>
<dbReference type="InterPro" id="IPR027806">
    <property type="entry name" value="HARBI1_dom"/>
</dbReference>
<keyword evidence="7" id="KW-0540">Nuclease</keyword>
<dbReference type="Proteomes" id="UP000478052">
    <property type="component" value="Unassembled WGS sequence"/>
</dbReference>
<dbReference type="GO" id="GO:0005737">
    <property type="term" value="C:cytoplasm"/>
    <property type="evidence" value="ECO:0007669"/>
    <property type="project" value="UniProtKB-SubCell"/>
</dbReference>
<evidence type="ECO:0000256" key="10">
    <source>
        <dbReference type="ARBA" id="ARBA00023242"/>
    </source>
</evidence>
<keyword evidence="8" id="KW-0479">Metal-binding</keyword>
<evidence type="ECO:0000256" key="3">
    <source>
        <dbReference type="ARBA" id="ARBA00004496"/>
    </source>
</evidence>
<protein>
    <recommendedName>
        <fullName evidence="5">Putative nuclease HARBI1</fullName>
    </recommendedName>
    <alternativeName>
        <fullName evidence="11">Harbinger transposase-derived nuclease</fullName>
    </alternativeName>
</protein>
<keyword evidence="10" id="KW-0539">Nucleus</keyword>
<reference evidence="14 15" key="1">
    <citation type="submission" date="2019-08" db="EMBL/GenBank/DDBJ databases">
        <title>Whole genome of Aphis craccivora.</title>
        <authorList>
            <person name="Voronova N.V."/>
            <person name="Shulinski R.S."/>
            <person name="Bandarenka Y.V."/>
            <person name="Zhorov D.G."/>
            <person name="Warner D."/>
        </authorList>
    </citation>
    <scope>NUCLEOTIDE SEQUENCE [LARGE SCALE GENOMIC DNA]</scope>
    <source>
        <strain evidence="14">180601</strain>
        <tissue evidence="14">Whole Body</tissue>
    </source>
</reference>
<evidence type="ECO:0000256" key="7">
    <source>
        <dbReference type="ARBA" id="ARBA00022722"/>
    </source>
</evidence>
<organism evidence="14 15">
    <name type="scientific">Aphis craccivora</name>
    <name type="common">Cowpea aphid</name>
    <dbReference type="NCBI Taxonomy" id="307492"/>
    <lineage>
        <taxon>Eukaryota</taxon>
        <taxon>Metazoa</taxon>
        <taxon>Ecdysozoa</taxon>
        <taxon>Arthropoda</taxon>
        <taxon>Hexapoda</taxon>
        <taxon>Insecta</taxon>
        <taxon>Pterygota</taxon>
        <taxon>Neoptera</taxon>
        <taxon>Paraneoptera</taxon>
        <taxon>Hemiptera</taxon>
        <taxon>Sternorrhyncha</taxon>
        <taxon>Aphidomorpha</taxon>
        <taxon>Aphidoidea</taxon>
        <taxon>Aphididae</taxon>
        <taxon>Aphidini</taxon>
        <taxon>Aphis</taxon>
        <taxon>Aphis</taxon>
    </lineage>
</organism>
<keyword evidence="9" id="KW-0378">Hydrolase</keyword>
<evidence type="ECO:0000256" key="5">
    <source>
        <dbReference type="ARBA" id="ARBA00015519"/>
    </source>
</evidence>
<dbReference type="InterPro" id="IPR026103">
    <property type="entry name" value="HARBI1_animal"/>
</dbReference>
<dbReference type="PANTHER" id="PTHR22930">
    <property type="match status" value="1"/>
</dbReference>
<dbReference type="AlphaFoldDB" id="A0A6G0XU57"/>
<comment type="similarity">
    <text evidence="4">Belongs to the HARBI1 family.</text>
</comment>
<evidence type="ECO:0000259" key="13">
    <source>
        <dbReference type="Pfam" id="PF13359"/>
    </source>
</evidence>
<evidence type="ECO:0000256" key="12">
    <source>
        <dbReference type="ARBA" id="ARBA00045850"/>
    </source>
</evidence>
<evidence type="ECO:0000256" key="9">
    <source>
        <dbReference type="ARBA" id="ARBA00022801"/>
    </source>
</evidence>